<dbReference type="Proteomes" id="UP000244069">
    <property type="component" value="Unassembled WGS sequence"/>
</dbReference>
<protein>
    <submittedName>
        <fullName evidence="2">Uncharacterized protein</fullName>
    </submittedName>
</protein>
<evidence type="ECO:0000313" key="3">
    <source>
        <dbReference type="Proteomes" id="UP000244069"/>
    </source>
</evidence>
<reference evidence="2 3" key="1">
    <citation type="submission" date="2018-04" db="EMBL/GenBank/DDBJ databases">
        <title>Genomic Encyclopedia of Archaeal and Bacterial Type Strains, Phase II (KMG-II): from individual species to whole genera.</title>
        <authorList>
            <person name="Goeker M."/>
        </authorList>
    </citation>
    <scope>NUCLEOTIDE SEQUENCE [LARGE SCALE GENOMIC DNA]</scope>
    <source>
        <strain evidence="2 3">DSM 29329</strain>
    </source>
</reference>
<gene>
    <name evidence="2" type="ORF">C8N44_13131</name>
</gene>
<keyword evidence="3" id="KW-1185">Reference proteome</keyword>
<feature type="chain" id="PRO_5015678938" evidence="1">
    <location>
        <begin position="22"/>
        <end position="63"/>
    </location>
</feature>
<proteinExistence type="predicted"/>
<comment type="caution">
    <text evidence="2">The sequence shown here is derived from an EMBL/GenBank/DDBJ whole genome shotgun (WGS) entry which is preliminary data.</text>
</comment>
<dbReference type="EMBL" id="QBKN01000031">
    <property type="protein sequence ID" value="PTX41190.1"/>
    <property type="molecule type" value="Genomic_DNA"/>
</dbReference>
<dbReference type="AlphaFoldDB" id="A0A2T6ABL0"/>
<accession>A0A2T6ABL0</accession>
<dbReference type="OrthoDB" id="7874733at2"/>
<sequence length="63" mass="7032">MCLSAEALALFINLLPLGAVASEPGRFILQATDREVHWVAVEDRWCTMAPQFDRMERLAGQGE</sequence>
<name>A0A2T6ABL0_9RHOB</name>
<keyword evidence="1" id="KW-0732">Signal</keyword>
<dbReference type="RefSeq" id="WP_107978393.1">
    <property type="nucleotide sequence ID" value="NZ_BMEZ01000029.1"/>
</dbReference>
<evidence type="ECO:0000256" key="1">
    <source>
        <dbReference type="SAM" id="SignalP"/>
    </source>
</evidence>
<feature type="signal peptide" evidence="1">
    <location>
        <begin position="1"/>
        <end position="21"/>
    </location>
</feature>
<organism evidence="2 3">
    <name type="scientific">Allosediminivita pacifica</name>
    <dbReference type="NCBI Taxonomy" id="1267769"/>
    <lineage>
        <taxon>Bacteria</taxon>
        <taxon>Pseudomonadati</taxon>
        <taxon>Pseudomonadota</taxon>
        <taxon>Alphaproteobacteria</taxon>
        <taxon>Rhodobacterales</taxon>
        <taxon>Paracoccaceae</taxon>
        <taxon>Allosediminivita</taxon>
    </lineage>
</organism>
<evidence type="ECO:0000313" key="2">
    <source>
        <dbReference type="EMBL" id="PTX41190.1"/>
    </source>
</evidence>